<dbReference type="SUPFAM" id="SSF47459">
    <property type="entry name" value="HLH, helix-loop-helix DNA-binding domain"/>
    <property type="match status" value="1"/>
</dbReference>
<evidence type="ECO:0000256" key="4">
    <source>
        <dbReference type="ARBA" id="ARBA00023163"/>
    </source>
</evidence>
<keyword evidence="9" id="KW-1185">Reference proteome</keyword>
<keyword evidence="3" id="KW-0238">DNA-binding</keyword>
<proteinExistence type="predicted"/>
<keyword evidence="2" id="KW-0805">Transcription regulation</keyword>
<feature type="region of interest" description="Disordered" evidence="6">
    <location>
        <begin position="219"/>
        <end position="245"/>
    </location>
</feature>
<dbReference type="InterPro" id="IPR011598">
    <property type="entry name" value="bHLH_dom"/>
</dbReference>
<evidence type="ECO:0000256" key="6">
    <source>
        <dbReference type="SAM" id="MobiDB-lite"/>
    </source>
</evidence>
<name>A0ABQ7VU32_SOLTU</name>
<dbReference type="EMBL" id="JAIVGD010000011">
    <property type="protein sequence ID" value="KAH0771077.1"/>
    <property type="molecule type" value="Genomic_DNA"/>
</dbReference>
<gene>
    <name evidence="8" type="ORF">KY290_015058</name>
</gene>
<keyword evidence="5" id="KW-0539">Nucleus</keyword>
<evidence type="ECO:0000256" key="2">
    <source>
        <dbReference type="ARBA" id="ARBA00023015"/>
    </source>
</evidence>
<dbReference type="PANTHER" id="PTHR16223">
    <property type="entry name" value="TRANSCRIPTION FACTOR BHLH83-RELATED"/>
    <property type="match status" value="1"/>
</dbReference>
<dbReference type="PROSITE" id="PS50888">
    <property type="entry name" value="BHLH"/>
    <property type="match status" value="1"/>
</dbReference>
<organism evidence="8 9">
    <name type="scientific">Solanum tuberosum</name>
    <name type="common">Potato</name>
    <dbReference type="NCBI Taxonomy" id="4113"/>
    <lineage>
        <taxon>Eukaryota</taxon>
        <taxon>Viridiplantae</taxon>
        <taxon>Streptophyta</taxon>
        <taxon>Embryophyta</taxon>
        <taxon>Tracheophyta</taxon>
        <taxon>Spermatophyta</taxon>
        <taxon>Magnoliopsida</taxon>
        <taxon>eudicotyledons</taxon>
        <taxon>Gunneridae</taxon>
        <taxon>Pentapetalae</taxon>
        <taxon>asterids</taxon>
        <taxon>lamiids</taxon>
        <taxon>Solanales</taxon>
        <taxon>Solanaceae</taxon>
        <taxon>Solanoideae</taxon>
        <taxon>Solaneae</taxon>
        <taxon>Solanum</taxon>
    </lineage>
</organism>
<feature type="domain" description="BHLH" evidence="7">
    <location>
        <begin position="241"/>
        <end position="290"/>
    </location>
</feature>
<evidence type="ECO:0000256" key="3">
    <source>
        <dbReference type="ARBA" id="ARBA00023125"/>
    </source>
</evidence>
<evidence type="ECO:0000259" key="7">
    <source>
        <dbReference type="PROSITE" id="PS50888"/>
    </source>
</evidence>
<evidence type="ECO:0000313" key="8">
    <source>
        <dbReference type="EMBL" id="KAH0771077.1"/>
    </source>
</evidence>
<keyword evidence="4" id="KW-0804">Transcription</keyword>
<comment type="subcellular location">
    <subcellularLocation>
        <location evidence="1">Nucleus</location>
    </subcellularLocation>
</comment>
<accession>A0ABQ7VU32</accession>
<dbReference type="PANTHER" id="PTHR16223:SF272">
    <property type="entry name" value="TRANSCRIPTION FACTOR BHLH110-LIKE"/>
    <property type="match status" value="1"/>
</dbReference>
<dbReference type="Gene3D" id="4.10.280.10">
    <property type="entry name" value="Helix-loop-helix DNA-binding domain"/>
    <property type="match status" value="1"/>
</dbReference>
<evidence type="ECO:0000256" key="1">
    <source>
        <dbReference type="ARBA" id="ARBA00004123"/>
    </source>
</evidence>
<dbReference type="InterPro" id="IPR036638">
    <property type="entry name" value="HLH_DNA-bd_sf"/>
</dbReference>
<dbReference type="InterPro" id="IPR045843">
    <property type="entry name" value="IND-like"/>
</dbReference>
<evidence type="ECO:0000313" key="9">
    <source>
        <dbReference type="Proteomes" id="UP000826656"/>
    </source>
</evidence>
<dbReference type="Proteomes" id="UP000826656">
    <property type="component" value="Unassembled WGS sequence"/>
</dbReference>
<sequence>MDSTNLYNHHQLQQVAGYPFFSTGVSTIHDWNSSITSEEEYYYKLGHMKRIQSEELMWKRGIDTFPLMNTSIFHDDGSNDELDDKNNKAGGGYIISNDYFLKMNGLISNNMFKESYFENEQQHAFDLNENLLSEDSFMNNANKTSIAFSGLAAAADMENSDFQGLKLAFNGLTFNNNDSNSNCFSTDRMSSGFLQELTHTPSSNKITSNVIGVSSKAKRSNYSAEDEATPCQEASKKPRATSQSPSTLMLKVRKEKLGDRISALHRLVAPFGKTDTASVLTEAIGYIQFLQDQILTLSMPYTKSTERKLHHINLKDSSIQAVVDLESRGLCLVPTSFSSYISPSCD</sequence>
<reference evidence="8 9" key="1">
    <citation type="journal article" date="2021" name="bioRxiv">
        <title>Chromosome-scale and haplotype-resolved genome assembly of a tetraploid potato cultivar.</title>
        <authorList>
            <person name="Sun H."/>
            <person name="Jiao W.-B."/>
            <person name="Krause K."/>
            <person name="Campoy J.A."/>
            <person name="Goel M."/>
            <person name="Folz-Donahue K."/>
            <person name="Kukat C."/>
            <person name="Huettel B."/>
            <person name="Schneeberger K."/>
        </authorList>
    </citation>
    <scope>NUCLEOTIDE SEQUENCE [LARGE SCALE GENOMIC DNA]</scope>
    <source>
        <strain evidence="8">SolTubOtavaFocal</strain>
        <tissue evidence="8">Leaves</tissue>
    </source>
</reference>
<evidence type="ECO:0000256" key="5">
    <source>
        <dbReference type="ARBA" id="ARBA00023242"/>
    </source>
</evidence>
<protein>
    <recommendedName>
        <fullName evidence="7">BHLH domain-containing protein</fullName>
    </recommendedName>
</protein>
<comment type="caution">
    <text evidence="8">The sequence shown here is derived from an EMBL/GenBank/DDBJ whole genome shotgun (WGS) entry which is preliminary data.</text>
</comment>
<dbReference type="InterPro" id="IPR045239">
    <property type="entry name" value="bHLH95_bHLH"/>
</dbReference>
<dbReference type="CDD" id="cd11393">
    <property type="entry name" value="bHLH_AtbHLH_like"/>
    <property type="match status" value="1"/>
</dbReference>